<keyword evidence="11" id="KW-1185">Reference proteome</keyword>
<dbReference type="GO" id="GO:0005634">
    <property type="term" value="C:nucleus"/>
    <property type="evidence" value="ECO:0007669"/>
    <property type="project" value="UniProtKB-SubCell"/>
</dbReference>
<dbReference type="GO" id="GO:0006357">
    <property type="term" value="P:regulation of transcription by RNA polymerase II"/>
    <property type="evidence" value="ECO:0007669"/>
    <property type="project" value="InterPro"/>
</dbReference>
<dbReference type="EMBL" id="LWDX02065415">
    <property type="protein sequence ID" value="OEL15805.1"/>
    <property type="molecule type" value="Genomic_DNA"/>
</dbReference>
<accession>A0A1E5USN0</accession>
<evidence type="ECO:0000256" key="5">
    <source>
        <dbReference type="ARBA" id="ARBA00023242"/>
    </source>
</evidence>
<evidence type="ECO:0000313" key="11">
    <source>
        <dbReference type="Proteomes" id="UP000095767"/>
    </source>
</evidence>
<name>A0A1E5USN0_9POAL</name>
<comment type="caution">
    <text evidence="10">The sequence shown here is derived from an EMBL/GenBank/DDBJ whole genome shotgun (WGS) entry which is preliminary data.</text>
</comment>
<gene>
    <name evidence="10" type="ORF">BAE44_0023176</name>
</gene>
<keyword evidence="7" id="KW-0175">Coiled coil</keyword>
<dbReference type="Pfam" id="PF10513">
    <property type="entry name" value="EPL1"/>
    <property type="match status" value="1"/>
</dbReference>
<keyword evidence="3 6" id="KW-0805">Transcription regulation</keyword>
<evidence type="ECO:0000256" key="6">
    <source>
        <dbReference type="RuleBase" id="RU361124"/>
    </source>
</evidence>
<reference evidence="10 11" key="1">
    <citation type="submission" date="2016-09" db="EMBL/GenBank/DDBJ databases">
        <title>The draft genome of Dichanthelium oligosanthes: A C3 panicoid grass species.</title>
        <authorList>
            <person name="Studer A.J."/>
            <person name="Schnable J.C."/>
            <person name="Brutnell T.P."/>
        </authorList>
    </citation>
    <scope>NUCLEOTIDE SEQUENCE [LARGE SCALE GENOMIC DNA]</scope>
    <source>
        <strain evidence="11">cv. Kellogg 1175</strain>
        <tissue evidence="10">Leaf</tissue>
    </source>
</reference>
<evidence type="ECO:0000256" key="2">
    <source>
        <dbReference type="ARBA" id="ARBA00008035"/>
    </source>
</evidence>
<sequence>MAPIAYTLDVAFEERTTFVFSFWTCVVDGIGGFSHHLTDPVGPLPNSVTSSEFYVKDCFELGWQLAMSIIEIDNTSTFGKGSRPVHVKDRGNQAPSKKNIQEIPTPQFDIVDTYERDYTRTFAQPTSYIRGRGARAEIGEFVEYDLDNEDEDWLEDFNNERKNINPEKLEVLLFKLESLDHKARERAGAITPTFIGPVPVLLQLDTAMEALQYLSVRYAVFQAVYNYWKEKRERWQKPILRRLQPPPPVNDTNPYNVFRPREKAHRLHTRRMQRRENNIQSFEKLRLVRRNLEQARALMDALIKREETKREAMECQVNLQRIQMKYKHEAQLVDDGTTLSGFQQTSSRFESSDDDYADSDDTTTEQQYIRPAVFHPRFPANKLSVIPPLRIKRERELKRRPQQNGWVFRRKDIELDQMHRKIQNRVTGIQILRSQYSYSQDHLIPRSWSQQVSGHHQIHPLRMVPQHRHFGVEVGLDEVVASSLIDGTLFCGHQLARKPLVMCHTVTDLPHLKGEEIILLQLELMPLAQLVNCEVPEQFSIGTKLVLGYHLRSPESQLSSSMDLMERQESSWMSSSFSGS</sequence>
<evidence type="ECO:0000313" key="10">
    <source>
        <dbReference type="EMBL" id="OEL15805.1"/>
    </source>
</evidence>
<feature type="coiled-coil region" evidence="7">
    <location>
        <begin position="285"/>
        <end position="325"/>
    </location>
</feature>
<evidence type="ECO:0000256" key="8">
    <source>
        <dbReference type="SAM" id="MobiDB-lite"/>
    </source>
</evidence>
<keyword evidence="4 6" id="KW-0804">Transcription</keyword>
<organism evidence="10 11">
    <name type="scientific">Dichanthelium oligosanthes</name>
    <dbReference type="NCBI Taxonomy" id="888268"/>
    <lineage>
        <taxon>Eukaryota</taxon>
        <taxon>Viridiplantae</taxon>
        <taxon>Streptophyta</taxon>
        <taxon>Embryophyta</taxon>
        <taxon>Tracheophyta</taxon>
        <taxon>Spermatophyta</taxon>
        <taxon>Magnoliopsida</taxon>
        <taxon>Liliopsida</taxon>
        <taxon>Poales</taxon>
        <taxon>Poaceae</taxon>
        <taxon>PACMAD clade</taxon>
        <taxon>Panicoideae</taxon>
        <taxon>Panicodae</taxon>
        <taxon>Paniceae</taxon>
        <taxon>Dichantheliinae</taxon>
        <taxon>Dichanthelium</taxon>
    </lineage>
</organism>
<dbReference type="PANTHER" id="PTHR14898">
    <property type="entry name" value="ENHANCER OF POLYCOMB"/>
    <property type="match status" value="1"/>
</dbReference>
<dbReference type="Proteomes" id="UP000095767">
    <property type="component" value="Unassembled WGS sequence"/>
</dbReference>
<feature type="compositionally biased region" description="Acidic residues" evidence="8">
    <location>
        <begin position="352"/>
        <end position="363"/>
    </location>
</feature>
<evidence type="ECO:0000256" key="1">
    <source>
        <dbReference type="ARBA" id="ARBA00004123"/>
    </source>
</evidence>
<dbReference type="STRING" id="888268.A0A1E5USN0"/>
<dbReference type="OrthoDB" id="435275at2759"/>
<evidence type="ECO:0000256" key="4">
    <source>
        <dbReference type="ARBA" id="ARBA00023163"/>
    </source>
</evidence>
<dbReference type="GO" id="GO:0035267">
    <property type="term" value="C:NuA4 histone acetyltransferase complex"/>
    <property type="evidence" value="ECO:0007669"/>
    <property type="project" value="InterPro"/>
</dbReference>
<evidence type="ECO:0000259" key="9">
    <source>
        <dbReference type="Pfam" id="PF10513"/>
    </source>
</evidence>
<comment type="similarity">
    <text evidence="2 6">Belongs to the enhancer of polycomb family.</text>
</comment>
<feature type="domain" description="Enhancer of polycomb-like N-terminal" evidence="9">
    <location>
        <begin position="92"/>
        <end position="177"/>
    </location>
</feature>
<protein>
    <recommendedName>
        <fullName evidence="6">Enhancer of polycomb-like protein</fullName>
    </recommendedName>
</protein>
<keyword evidence="5 6" id="KW-0539">Nucleus</keyword>
<dbReference type="InterPro" id="IPR019542">
    <property type="entry name" value="Enhancer_polycomb-like_N"/>
</dbReference>
<comment type="subcellular location">
    <subcellularLocation>
        <location evidence="1 6">Nucleus</location>
    </subcellularLocation>
</comment>
<dbReference type="InterPro" id="IPR024943">
    <property type="entry name" value="Enhancer_polycomb"/>
</dbReference>
<evidence type="ECO:0000256" key="7">
    <source>
        <dbReference type="SAM" id="Coils"/>
    </source>
</evidence>
<proteinExistence type="inferred from homology"/>
<dbReference type="AlphaFoldDB" id="A0A1E5USN0"/>
<evidence type="ECO:0000256" key="3">
    <source>
        <dbReference type="ARBA" id="ARBA00023015"/>
    </source>
</evidence>
<feature type="region of interest" description="Disordered" evidence="8">
    <location>
        <begin position="342"/>
        <end position="364"/>
    </location>
</feature>